<reference evidence="2 3" key="1">
    <citation type="submission" date="2019-12" db="EMBL/GenBank/DDBJ databases">
        <title>Sequence classification of anaerobic respiratory reductive dehalogenases: First we see many, then we see few.</title>
        <authorList>
            <person name="Molenda O."/>
            <person name="Puentes Jacome L.A."/>
            <person name="Cao X."/>
            <person name="Nesbo C.L."/>
            <person name="Tang S."/>
            <person name="Morson N."/>
            <person name="Patron J."/>
            <person name="Lomheim L."/>
            <person name="Wishart D.S."/>
            <person name="Edwards E.A."/>
        </authorList>
    </citation>
    <scope>NUCLEOTIDE SEQUENCE [LARGE SCALE GENOMIC DNA]</scope>
    <source>
        <strain evidence="2 3">12DCA</strain>
    </source>
</reference>
<evidence type="ECO:0000313" key="3">
    <source>
        <dbReference type="Proteomes" id="UP000430508"/>
    </source>
</evidence>
<dbReference type="RefSeq" id="WP_019225481.1">
    <property type="nucleotide sequence ID" value="NZ_CP046996.1"/>
</dbReference>
<dbReference type="Proteomes" id="UP000430508">
    <property type="component" value="Chromosome"/>
</dbReference>
<name>A0A857DHF5_9FIRM</name>
<dbReference type="AlphaFoldDB" id="A0A857DHF5"/>
<gene>
    <name evidence="2" type="ORF">GQ588_05110</name>
</gene>
<keyword evidence="1" id="KW-0175">Coiled coil</keyword>
<dbReference type="Gene3D" id="1.20.5.340">
    <property type="match status" value="1"/>
</dbReference>
<evidence type="ECO:0000256" key="1">
    <source>
        <dbReference type="SAM" id="Coils"/>
    </source>
</evidence>
<sequence>MDKLDIILEKLSSIDNRINSIDDKLEAMEKKNQTEHKEIHRKLDTLISATAKNTEDITELKAL</sequence>
<protein>
    <submittedName>
        <fullName evidence="2">Uncharacterized protein</fullName>
    </submittedName>
</protein>
<organism evidence="2 3">
    <name type="scientific">Dehalobacter restrictus</name>
    <dbReference type="NCBI Taxonomy" id="55583"/>
    <lineage>
        <taxon>Bacteria</taxon>
        <taxon>Bacillati</taxon>
        <taxon>Bacillota</taxon>
        <taxon>Clostridia</taxon>
        <taxon>Eubacteriales</taxon>
        <taxon>Desulfitobacteriaceae</taxon>
        <taxon>Dehalobacter</taxon>
    </lineage>
</organism>
<dbReference type="EMBL" id="CP046996">
    <property type="protein sequence ID" value="QHA00068.1"/>
    <property type="molecule type" value="Genomic_DNA"/>
</dbReference>
<proteinExistence type="predicted"/>
<evidence type="ECO:0000313" key="2">
    <source>
        <dbReference type="EMBL" id="QHA00068.1"/>
    </source>
</evidence>
<accession>A0A857DHF5</accession>
<feature type="coiled-coil region" evidence="1">
    <location>
        <begin position="11"/>
        <end position="38"/>
    </location>
</feature>